<evidence type="ECO:0000256" key="13">
    <source>
        <dbReference type="HAMAP-Rule" id="MF_01902"/>
    </source>
</evidence>
<keyword evidence="16" id="KW-1185">Reference proteome</keyword>
<dbReference type="GO" id="GO:0008408">
    <property type="term" value="F:3'-5' exonuclease activity"/>
    <property type="evidence" value="ECO:0007669"/>
    <property type="project" value="InterPro"/>
</dbReference>
<dbReference type="AlphaFoldDB" id="A0A418WIV0"/>
<dbReference type="Pfam" id="PF02811">
    <property type="entry name" value="PHP"/>
    <property type="match status" value="1"/>
</dbReference>
<dbReference type="NCBIfam" id="TIGR00594">
    <property type="entry name" value="polc"/>
    <property type="match status" value="1"/>
</dbReference>
<proteinExistence type="inferred from homology"/>
<dbReference type="Pfam" id="PF17657">
    <property type="entry name" value="DNA_pol3_finger"/>
    <property type="match status" value="1"/>
</dbReference>
<dbReference type="NCBIfam" id="NF004225">
    <property type="entry name" value="PRK05672.1"/>
    <property type="match status" value="1"/>
</dbReference>
<dbReference type="SMART" id="SM00481">
    <property type="entry name" value="POLIIIAc"/>
    <property type="match status" value="1"/>
</dbReference>
<keyword evidence="9 13" id="KW-0227">DNA damage</keyword>
<comment type="function">
    <text evidence="13">DNA polymerase involved in damage-induced mutagenesis and translesion synthesis (TLS). It is not the major replicative DNA polymerase.</text>
</comment>
<comment type="subcellular location">
    <subcellularLocation>
        <location evidence="1 13">Cytoplasm</location>
    </subcellularLocation>
</comment>
<dbReference type="GO" id="GO:0006260">
    <property type="term" value="P:DNA replication"/>
    <property type="evidence" value="ECO:0007669"/>
    <property type="project" value="UniProtKB-KW"/>
</dbReference>
<name>A0A418WIV0_9PROT</name>
<dbReference type="InterPro" id="IPR011708">
    <property type="entry name" value="DNA_pol3_alpha_NTPase_dom"/>
</dbReference>
<evidence type="ECO:0000256" key="7">
    <source>
        <dbReference type="ARBA" id="ARBA00022695"/>
    </source>
</evidence>
<organism evidence="15 16">
    <name type="scientific">Oleomonas cavernae</name>
    <dbReference type="NCBI Taxonomy" id="2320859"/>
    <lineage>
        <taxon>Bacteria</taxon>
        <taxon>Pseudomonadati</taxon>
        <taxon>Pseudomonadota</taxon>
        <taxon>Alphaproteobacteria</taxon>
        <taxon>Acetobacterales</taxon>
        <taxon>Acetobacteraceae</taxon>
        <taxon>Oleomonas</taxon>
    </lineage>
</organism>
<evidence type="ECO:0000256" key="4">
    <source>
        <dbReference type="ARBA" id="ARBA00017273"/>
    </source>
</evidence>
<dbReference type="EC" id="2.7.7.7" evidence="3 13"/>
<keyword evidence="11 13" id="KW-0234">DNA repair</keyword>
<dbReference type="EMBL" id="QYUK01000011">
    <property type="protein sequence ID" value="RJF89944.1"/>
    <property type="molecule type" value="Genomic_DNA"/>
</dbReference>
<evidence type="ECO:0000256" key="3">
    <source>
        <dbReference type="ARBA" id="ARBA00012417"/>
    </source>
</evidence>
<dbReference type="GO" id="GO:0006281">
    <property type="term" value="P:DNA repair"/>
    <property type="evidence" value="ECO:0007669"/>
    <property type="project" value="UniProtKB-UniRule"/>
</dbReference>
<dbReference type="OrthoDB" id="9803237at2"/>
<evidence type="ECO:0000313" key="15">
    <source>
        <dbReference type="EMBL" id="RJF89944.1"/>
    </source>
</evidence>
<dbReference type="InterPro" id="IPR004013">
    <property type="entry name" value="PHP_dom"/>
</dbReference>
<dbReference type="InterPro" id="IPR004805">
    <property type="entry name" value="DnaE2/DnaE/PolC"/>
</dbReference>
<dbReference type="GO" id="GO:0003676">
    <property type="term" value="F:nucleic acid binding"/>
    <property type="evidence" value="ECO:0007669"/>
    <property type="project" value="InterPro"/>
</dbReference>
<evidence type="ECO:0000256" key="1">
    <source>
        <dbReference type="ARBA" id="ARBA00004496"/>
    </source>
</evidence>
<evidence type="ECO:0000313" key="16">
    <source>
        <dbReference type="Proteomes" id="UP000284605"/>
    </source>
</evidence>
<comment type="caution">
    <text evidence="15">The sequence shown here is derived from an EMBL/GenBank/DDBJ whole genome shotgun (WGS) entry which is preliminary data.</text>
</comment>
<accession>A0A418WIV0</accession>
<evidence type="ECO:0000256" key="9">
    <source>
        <dbReference type="ARBA" id="ARBA00022763"/>
    </source>
</evidence>
<dbReference type="GO" id="GO:0003887">
    <property type="term" value="F:DNA-directed DNA polymerase activity"/>
    <property type="evidence" value="ECO:0007669"/>
    <property type="project" value="UniProtKB-UniRule"/>
</dbReference>
<keyword evidence="8 13" id="KW-0235">DNA replication</keyword>
<keyword evidence="5 13" id="KW-0963">Cytoplasm</keyword>
<dbReference type="Pfam" id="PF07733">
    <property type="entry name" value="DNA_pol3_alpha"/>
    <property type="match status" value="1"/>
</dbReference>
<dbReference type="CDD" id="cd04485">
    <property type="entry name" value="DnaE_OBF"/>
    <property type="match status" value="1"/>
</dbReference>
<dbReference type="PANTHER" id="PTHR32294">
    <property type="entry name" value="DNA POLYMERASE III SUBUNIT ALPHA"/>
    <property type="match status" value="1"/>
</dbReference>
<dbReference type="Proteomes" id="UP000284605">
    <property type="component" value="Unassembled WGS sequence"/>
</dbReference>
<protein>
    <recommendedName>
        <fullName evidence="4 13">Error-prone DNA polymerase</fullName>
        <ecNumber evidence="3 13">2.7.7.7</ecNumber>
    </recommendedName>
</protein>
<evidence type="ECO:0000259" key="14">
    <source>
        <dbReference type="SMART" id="SM00481"/>
    </source>
</evidence>
<evidence type="ECO:0000256" key="12">
    <source>
        <dbReference type="ARBA" id="ARBA00049244"/>
    </source>
</evidence>
<dbReference type="GO" id="GO:0005737">
    <property type="term" value="C:cytoplasm"/>
    <property type="evidence" value="ECO:0007669"/>
    <property type="project" value="UniProtKB-SubCell"/>
</dbReference>
<gene>
    <name evidence="13" type="primary">dnaE2</name>
    <name evidence="15" type="ORF">D3874_10350</name>
</gene>
<evidence type="ECO:0000256" key="11">
    <source>
        <dbReference type="ARBA" id="ARBA00023204"/>
    </source>
</evidence>
<dbReference type="InterPro" id="IPR023073">
    <property type="entry name" value="DnaE2"/>
</dbReference>
<keyword evidence="7 13" id="KW-0548">Nucleotidyltransferase</keyword>
<dbReference type="HAMAP" id="MF_01902">
    <property type="entry name" value="DNApol_error_prone"/>
    <property type="match status" value="1"/>
</dbReference>
<dbReference type="PANTHER" id="PTHR32294:SF4">
    <property type="entry name" value="ERROR-PRONE DNA POLYMERASE"/>
    <property type="match status" value="1"/>
</dbReference>
<dbReference type="Gene3D" id="3.20.20.140">
    <property type="entry name" value="Metal-dependent hydrolases"/>
    <property type="match status" value="1"/>
</dbReference>
<dbReference type="Gene3D" id="1.10.150.870">
    <property type="match status" value="1"/>
</dbReference>
<comment type="catalytic activity">
    <reaction evidence="12 13">
        <text>DNA(n) + a 2'-deoxyribonucleoside 5'-triphosphate = DNA(n+1) + diphosphate</text>
        <dbReference type="Rhea" id="RHEA:22508"/>
        <dbReference type="Rhea" id="RHEA-COMP:17339"/>
        <dbReference type="Rhea" id="RHEA-COMP:17340"/>
        <dbReference type="ChEBI" id="CHEBI:33019"/>
        <dbReference type="ChEBI" id="CHEBI:61560"/>
        <dbReference type="ChEBI" id="CHEBI:173112"/>
        <dbReference type="EC" id="2.7.7.7"/>
    </reaction>
</comment>
<dbReference type="Pfam" id="PF14579">
    <property type="entry name" value="HHH_6"/>
    <property type="match status" value="1"/>
</dbReference>
<keyword evidence="10 13" id="KW-0239">DNA-directed DNA polymerase</keyword>
<evidence type="ECO:0000256" key="10">
    <source>
        <dbReference type="ARBA" id="ARBA00022932"/>
    </source>
</evidence>
<evidence type="ECO:0000256" key="5">
    <source>
        <dbReference type="ARBA" id="ARBA00022490"/>
    </source>
</evidence>
<dbReference type="InterPro" id="IPR029460">
    <property type="entry name" value="DNAPol_HHH"/>
</dbReference>
<dbReference type="CDD" id="cd07434">
    <property type="entry name" value="PHP_PolIIIA_DnaE2"/>
    <property type="match status" value="1"/>
</dbReference>
<evidence type="ECO:0000256" key="8">
    <source>
        <dbReference type="ARBA" id="ARBA00022705"/>
    </source>
</evidence>
<dbReference type="Pfam" id="PF01336">
    <property type="entry name" value="tRNA_anti-codon"/>
    <property type="match status" value="1"/>
</dbReference>
<dbReference type="InterPro" id="IPR016195">
    <property type="entry name" value="Pol/histidinol_Pase-like"/>
</dbReference>
<comment type="similarity">
    <text evidence="2 13">Belongs to the DNA polymerase type-C family. DnaE2 subfamily.</text>
</comment>
<dbReference type="SUPFAM" id="SSF89550">
    <property type="entry name" value="PHP domain-like"/>
    <property type="match status" value="1"/>
</dbReference>
<evidence type="ECO:0000256" key="2">
    <source>
        <dbReference type="ARBA" id="ARBA00007391"/>
    </source>
</evidence>
<dbReference type="InterPro" id="IPR004365">
    <property type="entry name" value="NA-bd_OB_tRNA"/>
</dbReference>
<dbReference type="InterPro" id="IPR040982">
    <property type="entry name" value="DNA_pol3_finger"/>
</dbReference>
<evidence type="ECO:0000256" key="6">
    <source>
        <dbReference type="ARBA" id="ARBA00022679"/>
    </source>
</evidence>
<feature type="domain" description="Polymerase/histidinol phosphatase N-terminal" evidence="14">
    <location>
        <begin position="17"/>
        <end position="84"/>
    </location>
</feature>
<reference evidence="15 16" key="1">
    <citation type="submission" date="2018-09" db="EMBL/GenBank/DDBJ databases">
        <authorList>
            <person name="Zhu H."/>
        </authorList>
    </citation>
    <scope>NUCLEOTIDE SEQUENCE [LARGE SCALE GENOMIC DNA]</scope>
    <source>
        <strain evidence="15 16">K1W22B-8</strain>
    </source>
</reference>
<keyword evidence="6 13" id="KW-0808">Transferase</keyword>
<sequence>MQKAESAAQAPPPLAFAELAATTSYSFLRGASMAEEMVSQAHALGLAAIGVADRNSVAGVVRAHVMARQAGIRLVPGARLVFTDGTPEILAYPRDRAAWGRLTRLLTLGKRRAPKGECHLTLDDLRDHGEGLNLILLTSVIPAKAGIHRWAARDVAMDPGLRRDDDIEGILATFRGRIWLGASMLYRGDDARRLARLRELAARTGTPLLALGDVLYHAPERRPLADVMTCIREHTTLEAAGRLLHANAERHLKPPREMARLFKAAPQAIAESIRFLEGCNFSLDQLRYEYPDEVREGYETPQEALVAFATAGARWRYPGGVPPDVQNALDHELQLIDQLKYAPYFLTVHDIVRYARSIDILVQGRGSAANSVVCYCLGVTEVDPTKVDLLFERFVSEERKEPPDIDVDFEHERREEVIQYIYERFGRERSGLAATVISYRGRSAIREVGKVFGLSEDMIGRMSGMLWGWSPRPVTPEEARQIGLDPDDPRIVQVLNLAQELIGFPRHLSQHVGGFVITRGRLDELVPIENAAMADRTVVEWDKDDLDALGILKIDVLALGMLSCIRRALHLMVEHYGFPGVDMSKIPSEEPAIYDMLSRADSLGVFQVESRAQMTMLPRLQPRKFYDLVIEVAIVRPGPIQGDMVHPYLRRRQGIEKVDYPSPSPEFGDPDELKKVLDKTCGVPLFQEQAMRIAIVAAKFTPGEADRLRRAMATFRRVGTIHEFKDKLVNGMAARGYDKAFAERCFSQIEGFGDYGFPESHAASFALLVYISAWIKCRYPDVFAAAMLNSQPMGFYAPAQLVRDAQEHGVEFLAVDVNDSCWDNRLESGMPAAASLHPRHQGMAGEVRATHAVRLGFRQVSGFPEDAAKKIEEVRGAGFDSVRDLWLRTKLAPAVLERLALADAFRSMGLDRRDALWAVRGLRRAGDKDDLPLFAAADKAVEPDAFLPAMPPGEQVVEDYRHLHLSLKAHPVSFLREILRQRRTIANERLGTTPDGRLVTVAGLVLVRQRPGTASGVIFMTLEDETAIANIVVWPRTFEKFRPLVLGARLVAVTGKVQSESNVIHVIADKIEDLTGLLDHLSEAGSEVETLARADGVKHGYAYGEVMPKGRNFH</sequence>
<dbReference type="InterPro" id="IPR003141">
    <property type="entry name" value="Pol/His_phosphatase_N"/>
</dbReference>